<protein>
    <submittedName>
        <fullName evidence="1">Uncharacterized protein</fullName>
    </submittedName>
</protein>
<dbReference type="EMBL" id="CAJPIZ010002114">
    <property type="protein sequence ID" value="CAG2104556.1"/>
    <property type="molecule type" value="Genomic_DNA"/>
</dbReference>
<accession>A0A7R9PY02</accession>
<reference evidence="1" key="1">
    <citation type="submission" date="2020-11" db="EMBL/GenBank/DDBJ databases">
        <authorList>
            <person name="Tran Van P."/>
        </authorList>
    </citation>
    <scope>NUCLEOTIDE SEQUENCE</scope>
</reference>
<name>A0A7R9PY02_9ACAR</name>
<gene>
    <name evidence="1" type="ORF">OSB1V03_LOCUS4572</name>
</gene>
<keyword evidence="2" id="KW-1185">Reference proteome</keyword>
<evidence type="ECO:0000313" key="2">
    <source>
        <dbReference type="Proteomes" id="UP000759131"/>
    </source>
</evidence>
<organism evidence="1">
    <name type="scientific">Medioppia subpectinata</name>
    <dbReference type="NCBI Taxonomy" id="1979941"/>
    <lineage>
        <taxon>Eukaryota</taxon>
        <taxon>Metazoa</taxon>
        <taxon>Ecdysozoa</taxon>
        <taxon>Arthropoda</taxon>
        <taxon>Chelicerata</taxon>
        <taxon>Arachnida</taxon>
        <taxon>Acari</taxon>
        <taxon>Acariformes</taxon>
        <taxon>Sarcoptiformes</taxon>
        <taxon>Oribatida</taxon>
        <taxon>Brachypylina</taxon>
        <taxon>Oppioidea</taxon>
        <taxon>Oppiidae</taxon>
        <taxon>Medioppia</taxon>
    </lineage>
</organism>
<evidence type="ECO:0000313" key="1">
    <source>
        <dbReference type="EMBL" id="CAD7624126.1"/>
    </source>
</evidence>
<sequence length="107" mass="12132">MSVMLNIYVLFMWEWTPTFKMMVKSTAFRTAAEIIQIIISCLICGSVEHKAAKLCQALHSINTRALTDAEYREWRTFTAVVQQSGRAFGFTIGGFAPFNKRTLIGFT</sequence>
<dbReference type="Proteomes" id="UP000759131">
    <property type="component" value="Unassembled WGS sequence"/>
</dbReference>
<dbReference type="EMBL" id="OC856689">
    <property type="protein sequence ID" value="CAD7624126.1"/>
    <property type="molecule type" value="Genomic_DNA"/>
</dbReference>
<dbReference type="AlphaFoldDB" id="A0A7R9PY02"/>
<proteinExistence type="predicted"/>